<dbReference type="RefSeq" id="WP_156230850.1">
    <property type="nucleotide sequence ID" value="NZ_CP046455.1"/>
</dbReference>
<dbReference type="InterPro" id="IPR000182">
    <property type="entry name" value="GNAT_dom"/>
</dbReference>
<dbReference type="InterPro" id="IPR050832">
    <property type="entry name" value="Bact_Acetyltransf"/>
</dbReference>
<dbReference type="Gene3D" id="3.40.630.30">
    <property type="match status" value="1"/>
</dbReference>
<dbReference type="Proteomes" id="UP000424462">
    <property type="component" value="Chromosome"/>
</dbReference>
<dbReference type="PANTHER" id="PTHR43877:SF2">
    <property type="entry name" value="AMINOALKYLPHOSPHONATE N-ACETYLTRANSFERASE-RELATED"/>
    <property type="match status" value="1"/>
</dbReference>
<evidence type="ECO:0000259" key="3">
    <source>
        <dbReference type="PROSITE" id="PS51186"/>
    </source>
</evidence>
<feature type="domain" description="N-acetyltransferase" evidence="3">
    <location>
        <begin position="7"/>
        <end position="162"/>
    </location>
</feature>
<dbReference type="GO" id="GO:0016747">
    <property type="term" value="F:acyltransferase activity, transferring groups other than amino-acyl groups"/>
    <property type="evidence" value="ECO:0007669"/>
    <property type="project" value="InterPro"/>
</dbReference>
<evidence type="ECO:0000313" key="4">
    <source>
        <dbReference type="EMBL" id="QGU07346.1"/>
    </source>
</evidence>
<dbReference type="EMBL" id="CP046455">
    <property type="protein sequence ID" value="QGU07346.1"/>
    <property type="molecule type" value="Genomic_DNA"/>
</dbReference>
<reference evidence="4 5" key="1">
    <citation type="submission" date="2019-11" db="EMBL/GenBank/DDBJ databases">
        <title>Complete genome sequence of Corynebacterium kalinowskii 1959, a novel Corynebacterium species isolated from soil of a small paddock in Vilsendorf, Germany.</title>
        <authorList>
            <person name="Schaffert L."/>
            <person name="Ruwe M."/>
            <person name="Milse J."/>
            <person name="Hanuschka K."/>
            <person name="Ortseifen V."/>
            <person name="Droste J."/>
            <person name="Brandt D."/>
            <person name="Schlueter L."/>
            <person name="Kutter Y."/>
            <person name="Vinke S."/>
            <person name="Viehoefer P."/>
            <person name="Jacob L."/>
            <person name="Luebke N.-C."/>
            <person name="Schulte-Berndt E."/>
            <person name="Hain C."/>
            <person name="Linder M."/>
            <person name="Schmidt P."/>
            <person name="Wollenschlaeger L."/>
            <person name="Luttermann T."/>
            <person name="Thieme E."/>
            <person name="Hassa J."/>
            <person name="Haak M."/>
            <person name="Wittchen M."/>
            <person name="Mentz A."/>
            <person name="Persicke M."/>
            <person name="Busche T."/>
            <person name="Ruckert C."/>
        </authorList>
    </citation>
    <scope>NUCLEOTIDE SEQUENCE [LARGE SCALE GENOMIC DNA]</scope>
    <source>
        <strain evidence="4 5">2039</strain>
    </source>
</reference>
<dbReference type="PANTHER" id="PTHR43877">
    <property type="entry name" value="AMINOALKYLPHOSPHONATE N-ACETYLTRANSFERASE-RELATED-RELATED"/>
    <property type="match status" value="1"/>
</dbReference>
<dbReference type="CDD" id="cd04301">
    <property type="entry name" value="NAT_SF"/>
    <property type="match status" value="1"/>
</dbReference>
<organism evidence="4 5">
    <name type="scientific">Corynebacterium occultum</name>
    <dbReference type="NCBI Taxonomy" id="2675219"/>
    <lineage>
        <taxon>Bacteria</taxon>
        <taxon>Bacillati</taxon>
        <taxon>Actinomycetota</taxon>
        <taxon>Actinomycetes</taxon>
        <taxon>Mycobacteriales</taxon>
        <taxon>Corynebacteriaceae</taxon>
        <taxon>Corynebacterium</taxon>
    </lineage>
</organism>
<dbReference type="EC" id="2.3.1.-" evidence="4"/>
<dbReference type="InterPro" id="IPR016181">
    <property type="entry name" value="Acyl_CoA_acyltransferase"/>
</dbReference>
<evidence type="ECO:0000256" key="2">
    <source>
        <dbReference type="ARBA" id="ARBA00023315"/>
    </source>
</evidence>
<gene>
    <name evidence="4" type="primary">ysnE</name>
    <name evidence="4" type="ORF">COCCU_07060</name>
</gene>
<dbReference type="Pfam" id="PF00583">
    <property type="entry name" value="Acetyltransf_1"/>
    <property type="match status" value="1"/>
</dbReference>
<sequence>MSSPTLIHARLDAPETTPMIEALISEYSRRYPDDSAFNVAEEMALYPPLLFTPPHGDFLLIRQAGETIAGGGFMYLDEETAEIKRMWTSPDHRRQGLARTLVSALEAEIGARGYRRIYLTTGARQPEAQQMYRHLGYTPLFDETADPESLGILAFEKEITPGREGLLIGDPELAEQQKRTLEELLAVHPLPEIRLKDLDR</sequence>
<dbReference type="KEGG" id="cok:COCCU_07060"/>
<keyword evidence="2 4" id="KW-0012">Acyltransferase</keyword>
<proteinExistence type="predicted"/>
<keyword evidence="5" id="KW-1185">Reference proteome</keyword>
<protein>
    <submittedName>
        <fullName evidence="4">Putative N-acetyltransferase YsnE</fullName>
        <ecNumber evidence="4">2.3.1.-</ecNumber>
    </submittedName>
</protein>
<dbReference type="SUPFAM" id="SSF55729">
    <property type="entry name" value="Acyl-CoA N-acyltransferases (Nat)"/>
    <property type="match status" value="1"/>
</dbReference>
<name>A0A6B8W8V6_9CORY</name>
<accession>A0A6B8W8V6</accession>
<evidence type="ECO:0000256" key="1">
    <source>
        <dbReference type="ARBA" id="ARBA00022679"/>
    </source>
</evidence>
<evidence type="ECO:0000313" key="5">
    <source>
        <dbReference type="Proteomes" id="UP000424462"/>
    </source>
</evidence>
<dbReference type="PROSITE" id="PS51186">
    <property type="entry name" value="GNAT"/>
    <property type="match status" value="1"/>
</dbReference>
<dbReference type="AlphaFoldDB" id="A0A6B8W8V6"/>
<keyword evidence="1 4" id="KW-0808">Transferase</keyword>